<dbReference type="AlphaFoldDB" id="A0A9D9E754"/>
<evidence type="ECO:0000256" key="4">
    <source>
        <dbReference type="ARBA" id="ARBA00022982"/>
    </source>
</evidence>
<dbReference type="InterPro" id="IPR013766">
    <property type="entry name" value="Thioredoxin_domain"/>
</dbReference>
<dbReference type="PROSITE" id="PS00194">
    <property type="entry name" value="THIOREDOXIN_1"/>
    <property type="match status" value="1"/>
</dbReference>
<organism evidence="12 13">
    <name type="scientific">Candidatus Gallilactobacillus intestinavium</name>
    <dbReference type="NCBI Taxonomy" id="2840838"/>
    <lineage>
        <taxon>Bacteria</taxon>
        <taxon>Bacillati</taxon>
        <taxon>Bacillota</taxon>
        <taxon>Bacilli</taxon>
        <taxon>Lactobacillales</taxon>
        <taxon>Lactobacillaceae</taxon>
        <taxon>Lactobacillaceae incertae sedis</taxon>
        <taxon>Candidatus Gallilactobacillus</taxon>
    </lineage>
</organism>
<keyword evidence="6 10" id="KW-0676">Redox-active center</keyword>
<gene>
    <name evidence="12" type="primary">trxA</name>
    <name evidence="12" type="ORF">IAA89_03385</name>
</gene>
<dbReference type="Proteomes" id="UP000823614">
    <property type="component" value="Unassembled WGS sequence"/>
</dbReference>
<dbReference type="PANTHER" id="PTHR45663">
    <property type="entry name" value="GEO12009P1"/>
    <property type="match status" value="1"/>
</dbReference>
<feature type="active site" description="Nucleophile" evidence="9">
    <location>
        <position position="29"/>
    </location>
</feature>
<feature type="site" description="Contributes to redox potential value" evidence="9">
    <location>
        <position position="30"/>
    </location>
</feature>
<evidence type="ECO:0000259" key="11">
    <source>
        <dbReference type="PROSITE" id="PS51352"/>
    </source>
</evidence>
<comment type="caution">
    <text evidence="12">The sequence shown here is derived from an EMBL/GenBank/DDBJ whole genome shotgun (WGS) entry which is preliminary data.</text>
</comment>
<dbReference type="Gene3D" id="3.40.30.10">
    <property type="entry name" value="Glutaredoxin"/>
    <property type="match status" value="1"/>
</dbReference>
<keyword evidence="3" id="KW-0813">Transport</keyword>
<accession>A0A9D9E754</accession>
<dbReference type="GO" id="GO:0045454">
    <property type="term" value="P:cell redox homeostasis"/>
    <property type="evidence" value="ECO:0007669"/>
    <property type="project" value="TreeGrafter"/>
</dbReference>
<feature type="site" description="Deprotonates C-terminal active site Cys" evidence="9">
    <location>
        <position position="23"/>
    </location>
</feature>
<name>A0A9D9E754_9LACO</name>
<reference evidence="12" key="2">
    <citation type="journal article" date="2021" name="PeerJ">
        <title>Extensive microbial diversity within the chicken gut microbiome revealed by metagenomics and culture.</title>
        <authorList>
            <person name="Gilroy R."/>
            <person name="Ravi A."/>
            <person name="Getino M."/>
            <person name="Pursley I."/>
            <person name="Horton D.L."/>
            <person name="Alikhan N.F."/>
            <person name="Baker D."/>
            <person name="Gharbi K."/>
            <person name="Hall N."/>
            <person name="Watson M."/>
            <person name="Adriaenssens E.M."/>
            <person name="Foster-Nyarko E."/>
            <person name="Jarju S."/>
            <person name="Secka A."/>
            <person name="Antonio M."/>
            <person name="Oren A."/>
            <person name="Chaudhuri R.R."/>
            <person name="La Ragione R."/>
            <person name="Hildebrand F."/>
            <person name="Pallen M.J."/>
        </authorList>
    </citation>
    <scope>NUCLEOTIDE SEQUENCE</scope>
    <source>
        <strain evidence="12">C6-149</strain>
    </source>
</reference>
<evidence type="ECO:0000313" key="13">
    <source>
        <dbReference type="Proteomes" id="UP000823614"/>
    </source>
</evidence>
<comment type="similarity">
    <text evidence="1 8">Belongs to the thioredoxin family.</text>
</comment>
<feature type="disulfide bond" description="Redox-active" evidence="10">
    <location>
        <begin position="29"/>
        <end position="32"/>
    </location>
</feature>
<reference evidence="12" key="1">
    <citation type="submission" date="2020-10" db="EMBL/GenBank/DDBJ databases">
        <authorList>
            <person name="Gilroy R."/>
        </authorList>
    </citation>
    <scope>NUCLEOTIDE SEQUENCE</scope>
    <source>
        <strain evidence="12">C6-149</strain>
    </source>
</reference>
<evidence type="ECO:0000256" key="1">
    <source>
        <dbReference type="ARBA" id="ARBA00008987"/>
    </source>
</evidence>
<dbReference type="FunFam" id="3.40.30.10:FF:000001">
    <property type="entry name" value="Thioredoxin"/>
    <property type="match status" value="1"/>
</dbReference>
<evidence type="ECO:0000256" key="6">
    <source>
        <dbReference type="ARBA" id="ARBA00023284"/>
    </source>
</evidence>
<dbReference type="NCBIfam" id="TIGR01068">
    <property type="entry name" value="thioredoxin"/>
    <property type="match status" value="1"/>
</dbReference>
<dbReference type="Pfam" id="PF00085">
    <property type="entry name" value="Thioredoxin"/>
    <property type="match status" value="1"/>
</dbReference>
<evidence type="ECO:0000256" key="5">
    <source>
        <dbReference type="ARBA" id="ARBA00023157"/>
    </source>
</evidence>
<dbReference type="InterPro" id="IPR005746">
    <property type="entry name" value="Thioredoxin"/>
</dbReference>
<dbReference type="InterPro" id="IPR017937">
    <property type="entry name" value="Thioredoxin_CS"/>
</dbReference>
<sequence length="104" mass="11780">MTVKETNDQNFENDTNNGLTVIDFFATWCGPCKMQAPIMDQLSDEMSEVSFYKIDVDENPQTAAKFNVMSIPTLLIKQNGSVVETVIGYHPKEQLKNLLSKYIN</sequence>
<evidence type="ECO:0000256" key="8">
    <source>
        <dbReference type="PIRNR" id="PIRNR000077"/>
    </source>
</evidence>
<evidence type="ECO:0000313" key="12">
    <source>
        <dbReference type="EMBL" id="MBO8441473.1"/>
    </source>
</evidence>
<feature type="site" description="Contributes to redox potential value" evidence="9">
    <location>
        <position position="31"/>
    </location>
</feature>
<evidence type="ECO:0000256" key="3">
    <source>
        <dbReference type="ARBA" id="ARBA00022448"/>
    </source>
</evidence>
<protein>
    <recommendedName>
        <fullName evidence="2 7">Thioredoxin</fullName>
    </recommendedName>
</protein>
<dbReference type="GO" id="GO:0005829">
    <property type="term" value="C:cytosol"/>
    <property type="evidence" value="ECO:0007669"/>
    <property type="project" value="TreeGrafter"/>
</dbReference>
<dbReference type="PROSITE" id="PS51352">
    <property type="entry name" value="THIOREDOXIN_2"/>
    <property type="match status" value="1"/>
</dbReference>
<dbReference type="PANTHER" id="PTHR45663:SF11">
    <property type="entry name" value="GEO12009P1"/>
    <property type="match status" value="1"/>
</dbReference>
<dbReference type="CDD" id="cd02947">
    <property type="entry name" value="TRX_family"/>
    <property type="match status" value="1"/>
</dbReference>
<dbReference type="PRINTS" id="PR00421">
    <property type="entry name" value="THIOREDOXIN"/>
</dbReference>
<dbReference type="PIRSF" id="PIRSF000077">
    <property type="entry name" value="Thioredoxin"/>
    <property type="match status" value="1"/>
</dbReference>
<feature type="active site" description="Nucleophile" evidence="9">
    <location>
        <position position="32"/>
    </location>
</feature>
<evidence type="ECO:0000256" key="10">
    <source>
        <dbReference type="PIRSR" id="PIRSR000077-4"/>
    </source>
</evidence>
<dbReference type="EMBL" id="JADIMP010000053">
    <property type="protein sequence ID" value="MBO8441473.1"/>
    <property type="molecule type" value="Genomic_DNA"/>
</dbReference>
<dbReference type="InterPro" id="IPR036249">
    <property type="entry name" value="Thioredoxin-like_sf"/>
</dbReference>
<dbReference type="SUPFAM" id="SSF52833">
    <property type="entry name" value="Thioredoxin-like"/>
    <property type="match status" value="1"/>
</dbReference>
<evidence type="ECO:0000256" key="7">
    <source>
        <dbReference type="NCBIfam" id="TIGR01068"/>
    </source>
</evidence>
<keyword evidence="5 10" id="KW-1015">Disulfide bond</keyword>
<evidence type="ECO:0000256" key="2">
    <source>
        <dbReference type="ARBA" id="ARBA00020570"/>
    </source>
</evidence>
<feature type="domain" description="Thioredoxin" evidence="11">
    <location>
        <begin position="1"/>
        <end position="104"/>
    </location>
</feature>
<proteinExistence type="inferred from homology"/>
<dbReference type="GO" id="GO:0015035">
    <property type="term" value="F:protein-disulfide reductase activity"/>
    <property type="evidence" value="ECO:0007669"/>
    <property type="project" value="UniProtKB-UniRule"/>
</dbReference>
<keyword evidence="4" id="KW-0249">Electron transport</keyword>
<evidence type="ECO:0000256" key="9">
    <source>
        <dbReference type="PIRSR" id="PIRSR000077-1"/>
    </source>
</evidence>